<dbReference type="PANTHER" id="PTHR24104:SF25">
    <property type="entry name" value="PROTEIN LIN-41"/>
    <property type="match status" value="1"/>
</dbReference>
<dbReference type="InterPro" id="IPR014756">
    <property type="entry name" value="Ig_E-set"/>
</dbReference>
<keyword evidence="5" id="KW-0436">Ligase</keyword>
<keyword evidence="3" id="KW-0863">Zinc-finger</keyword>
<dbReference type="Pfam" id="PF01436">
    <property type="entry name" value="NHL"/>
    <property type="match status" value="5"/>
</dbReference>
<sequence>MIMEVLKNREKELLQNLQRIYSHKEDVLIKNKERLHNRLELIKRTCRFTEIAINDGDEIQVLIFEKYARKRLEELSRAEVLIPASEGHCRYYVTGSSPGKAENLLGNVVCSAAEPNQCEAEGEGLRRAVVGQDSCFLVNVKEKNGTPLTNGGDDVQAQITTTRDETVEVRVRDHDNGTYTITYSPNASGELIIAVRVYGEPIKTPDCKVHAVCQRDYEKIEKPLLTISRVTLSGKESTLKLPCGVAVDNDNQGRILVADCHNHSIKIFSRDGKFIKSFGCFGTKNGQLNNPTDIAVNDGKIYVCDKDNSRIQCFTSEGVFLTKFSHGSTQLKRPWGLCIDCKGRVVVADTKNNKIQVFSSNGNFVTSFGKEGSGESEFQQPYFVTSHPNGQIYITDNGNHRVQVFDESYSYLFQFGGEYDALRLKYPTGITTDNQGHVIVADQCNSRLQAYQADGKHKVVISKPFLNTSQYQSYPKGLAVSLDGYVVVADSDNDRVVLI</sequence>
<evidence type="ECO:0000256" key="2">
    <source>
        <dbReference type="ARBA" id="ARBA00022737"/>
    </source>
</evidence>
<dbReference type="SUPFAM" id="SSF81296">
    <property type="entry name" value="E set domains"/>
    <property type="match status" value="1"/>
</dbReference>
<dbReference type="PROSITE" id="PS51125">
    <property type="entry name" value="NHL"/>
    <property type="match status" value="5"/>
</dbReference>
<dbReference type="AlphaFoldDB" id="A0A6S7JAC1"/>
<evidence type="ECO:0000256" key="3">
    <source>
        <dbReference type="ARBA" id="ARBA00022771"/>
    </source>
</evidence>
<dbReference type="InterPro" id="IPR011042">
    <property type="entry name" value="6-blade_b-propeller_TolB-like"/>
</dbReference>
<dbReference type="GO" id="GO:0016874">
    <property type="term" value="F:ligase activity"/>
    <property type="evidence" value="ECO:0007669"/>
    <property type="project" value="UniProtKB-KW"/>
</dbReference>
<dbReference type="Gene3D" id="2.120.10.30">
    <property type="entry name" value="TolB, C-terminal domain"/>
    <property type="match status" value="2"/>
</dbReference>
<evidence type="ECO:0000256" key="4">
    <source>
        <dbReference type="ARBA" id="ARBA00022833"/>
    </source>
</evidence>
<dbReference type="SMART" id="SM00557">
    <property type="entry name" value="IG_FLMN"/>
    <property type="match status" value="1"/>
</dbReference>
<dbReference type="OrthoDB" id="342730at2759"/>
<dbReference type="InterPro" id="IPR050952">
    <property type="entry name" value="TRIM-NHL_E3_ligases"/>
</dbReference>
<name>A0A6S7JAC1_PARCT</name>
<reference evidence="5" key="1">
    <citation type="submission" date="2020-04" db="EMBL/GenBank/DDBJ databases">
        <authorList>
            <person name="Alioto T."/>
            <person name="Alioto T."/>
            <person name="Gomez Garrido J."/>
        </authorList>
    </citation>
    <scope>NUCLEOTIDE SEQUENCE</scope>
    <source>
        <strain evidence="5">A484AB</strain>
    </source>
</reference>
<dbReference type="SUPFAM" id="SSF101898">
    <property type="entry name" value="NHL repeat"/>
    <property type="match status" value="1"/>
</dbReference>
<dbReference type="EMBL" id="CACRXK020015896">
    <property type="protein sequence ID" value="CAB4029036.1"/>
    <property type="molecule type" value="Genomic_DNA"/>
</dbReference>
<dbReference type="GO" id="GO:0061630">
    <property type="term" value="F:ubiquitin protein ligase activity"/>
    <property type="evidence" value="ECO:0007669"/>
    <property type="project" value="TreeGrafter"/>
</dbReference>
<dbReference type="GO" id="GO:0000209">
    <property type="term" value="P:protein polyubiquitination"/>
    <property type="evidence" value="ECO:0007669"/>
    <property type="project" value="TreeGrafter"/>
</dbReference>
<evidence type="ECO:0000256" key="1">
    <source>
        <dbReference type="ARBA" id="ARBA00022723"/>
    </source>
</evidence>
<comment type="caution">
    <text evidence="5">The sequence shown here is derived from an EMBL/GenBank/DDBJ whole genome shotgun (WGS) entry which is preliminary data.</text>
</comment>
<keyword evidence="1" id="KW-0479">Metal-binding</keyword>
<dbReference type="Pfam" id="PF00630">
    <property type="entry name" value="Filamin"/>
    <property type="match status" value="1"/>
</dbReference>
<dbReference type="Gene3D" id="2.60.40.10">
    <property type="entry name" value="Immunoglobulins"/>
    <property type="match status" value="1"/>
</dbReference>
<dbReference type="InterPro" id="IPR001298">
    <property type="entry name" value="Filamin/ABP280_rpt"/>
</dbReference>
<keyword evidence="6" id="KW-1185">Reference proteome</keyword>
<keyword evidence="4" id="KW-0862">Zinc</keyword>
<accession>A0A6S7JAC1</accession>
<dbReference type="GO" id="GO:0005737">
    <property type="term" value="C:cytoplasm"/>
    <property type="evidence" value="ECO:0007669"/>
    <property type="project" value="UniProtKB-SubCell"/>
</dbReference>
<evidence type="ECO:0000313" key="5">
    <source>
        <dbReference type="EMBL" id="CAB4029036.1"/>
    </source>
</evidence>
<gene>
    <name evidence="5" type="ORF">PACLA_8A065465</name>
</gene>
<dbReference type="PANTHER" id="PTHR24104">
    <property type="entry name" value="E3 UBIQUITIN-PROTEIN LIGASE NHLRC1-RELATED"/>
    <property type="match status" value="1"/>
</dbReference>
<keyword evidence="2" id="KW-0677">Repeat</keyword>
<dbReference type="PROSITE" id="PS50194">
    <property type="entry name" value="FILAMIN_REPEAT"/>
    <property type="match status" value="1"/>
</dbReference>
<proteinExistence type="predicted"/>
<dbReference type="GO" id="GO:0008270">
    <property type="term" value="F:zinc ion binding"/>
    <property type="evidence" value="ECO:0007669"/>
    <property type="project" value="UniProtKB-KW"/>
</dbReference>
<evidence type="ECO:0000313" key="6">
    <source>
        <dbReference type="Proteomes" id="UP001152795"/>
    </source>
</evidence>
<protein>
    <submittedName>
        <fullName evidence="5">E3 ubiquitin- ligase TRIM71-like</fullName>
    </submittedName>
</protein>
<dbReference type="GO" id="GO:0043161">
    <property type="term" value="P:proteasome-mediated ubiquitin-dependent protein catabolic process"/>
    <property type="evidence" value="ECO:0007669"/>
    <property type="project" value="TreeGrafter"/>
</dbReference>
<dbReference type="InterPro" id="IPR013783">
    <property type="entry name" value="Ig-like_fold"/>
</dbReference>
<dbReference type="InterPro" id="IPR017868">
    <property type="entry name" value="Filamin/ABP280_repeat-like"/>
</dbReference>
<organism evidence="5 6">
    <name type="scientific">Paramuricea clavata</name>
    <name type="common">Red gorgonian</name>
    <name type="synonym">Violescent sea-whip</name>
    <dbReference type="NCBI Taxonomy" id="317549"/>
    <lineage>
        <taxon>Eukaryota</taxon>
        <taxon>Metazoa</taxon>
        <taxon>Cnidaria</taxon>
        <taxon>Anthozoa</taxon>
        <taxon>Octocorallia</taxon>
        <taxon>Malacalcyonacea</taxon>
        <taxon>Plexauridae</taxon>
        <taxon>Paramuricea</taxon>
    </lineage>
</organism>
<dbReference type="InterPro" id="IPR001258">
    <property type="entry name" value="NHL_repeat"/>
</dbReference>
<dbReference type="Proteomes" id="UP001152795">
    <property type="component" value="Unassembled WGS sequence"/>
</dbReference>